<dbReference type="AlphaFoldDB" id="A0A829H2E9"/>
<dbReference type="Pfam" id="PF13175">
    <property type="entry name" value="AAA_15"/>
    <property type="match status" value="1"/>
</dbReference>
<reference evidence="2 3" key="1">
    <citation type="journal article" date="2013" name="PLoS ONE">
        <title>Lactobacillus paracasei comparative genomics: towards species pan-genome definition and exploitation of diversity.</title>
        <authorList>
            <person name="Smokvina T."/>
            <person name="Wels M."/>
            <person name="Polka J."/>
            <person name="Chervaux C."/>
            <person name="Brisse S."/>
            <person name="Boekhorst J."/>
            <person name="van Hylckama Vlieg J.E."/>
            <person name="Siezen R.J."/>
        </authorList>
    </citation>
    <scope>NUCLEOTIDE SEQUENCE [LARGE SCALE GENOMIC DNA]</scope>
    <source>
        <strain evidence="2 3">Lpp14</strain>
    </source>
</reference>
<sequence length="86" mass="9888">MDYIKGIRIHGYKRFEDFKAHFQLGLNILIGENSSGKSTILEAIEIVLNQAIFKYDFSQLESLLNQNMVSKFLHSEMHNVSDLPSN</sequence>
<evidence type="ECO:0000313" key="3">
    <source>
        <dbReference type="Proteomes" id="UP000014264"/>
    </source>
</evidence>
<dbReference type="SUPFAM" id="SSF52540">
    <property type="entry name" value="P-loop containing nucleoside triphosphate hydrolases"/>
    <property type="match status" value="1"/>
</dbReference>
<dbReference type="PANTHER" id="PTHR43581:SF4">
    <property type="entry name" value="ATP_GTP PHOSPHATASE"/>
    <property type="match status" value="1"/>
</dbReference>
<comment type="caution">
    <text evidence="2">The sequence shown here is derived from an EMBL/GenBank/DDBJ whole genome shotgun (WGS) entry which is preliminary data.</text>
</comment>
<dbReference type="PANTHER" id="PTHR43581">
    <property type="entry name" value="ATP/GTP PHOSPHATASE"/>
    <property type="match status" value="1"/>
</dbReference>
<dbReference type="InterPro" id="IPR041685">
    <property type="entry name" value="AAA_GajA/Old/RecF-like"/>
</dbReference>
<dbReference type="EMBL" id="ANJZ01000057">
    <property type="protein sequence ID" value="EPC67874.1"/>
    <property type="molecule type" value="Genomic_DNA"/>
</dbReference>
<protein>
    <recommendedName>
        <fullName evidence="1">Endonuclease GajA/Old nuclease/RecF-like AAA domain-containing protein</fullName>
    </recommendedName>
</protein>
<dbReference type="InterPro" id="IPR027417">
    <property type="entry name" value="P-loop_NTPase"/>
</dbReference>
<dbReference type="InterPro" id="IPR051396">
    <property type="entry name" value="Bact_Antivir_Def_Nuclease"/>
</dbReference>
<dbReference type="Gene3D" id="3.40.50.300">
    <property type="entry name" value="P-loop containing nucleotide triphosphate hydrolases"/>
    <property type="match status" value="1"/>
</dbReference>
<proteinExistence type="predicted"/>
<gene>
    <name evidence="2" type="ORF">Lpp14_02154</name>
</gene>
<dbReference type="Proteomes" id="UP000014264">
    <property type="component" value="Unassembled WGS sequence"/>
</dbReference>
<feature type="domain" description="Endonuclease GajA/Old nuclease/RecF-like AAA" evidence="1">
    <location>
        <begin position="3"/>
        <end position="67"/>
    </location>
</feature>
<evidence type="ECO:0000259" key="1">
    <source>
        <dbReference type="Pfam" id="PF13175"/>
    </source>
</evidence>
<organism evidence="2 3">
    <name type="scientific">Lacticaseibacillus paracasei subsp. paracasei Lpp14</name>
    <dbReference type="NCBI Taxonomy" id="1256204"/>
    <lineage>
        <taxon>Bacteria</taxon>
        <taxon>Bacillati</taxon>
        <taxon>Bacillota</taxon>
        <taxon>Bacilli</taxon>
        <taxon>Lactobacillales</taxon>
        <taxon>Lactobacillaceae</taxon>
        <taxon>Lacticaseibacillus</taxon>
    </lineage>
</organism>
<accession>A0A829H2E9</accession>
<name>A0A829H2E9_LACPA</name>
<evidence type="ECO:0000313" key="2">
    <source>
        <dbReference type="EMBL" id="EPC67874.1"/>
    </source>
</evidence>